<proteinExistence type="predicted"/>
<organism evidence="1 2">
    <name type="scientific">Symbiodinium pilosum</name>
    <name type="common">Dinoflagellate</name>
    <dbReference type="NCBI Taxonomy" id="2952"/>
    <lineage>
        <taxon>Eukaryota</taxon>
        <taxon>Sar</taxon>
        <taxon>Alveolata</taxon>
        <taxon>Dinophyceae</taxon>
        <taxon>Suessiales</taxon>
        <taxon>Symbiodiniaceae</taxon>
        <taxon>Symbiodinium</taxon>
    </lineage>
</organism>
<dbReference type="OrthoDB" id="427150at2759"/>
<evidence type="ECO:0000313" key="2">
    <source>
        <dbReference type="Proteomes" id="UP000649617"/>
    </source>
</evidence>
<protein>
    <recommendedName>
        <fullName evidence="3">Phosphoglycerate mutase</fullName>
    </recommendedName>
</protein>
<dbReference type="Proteomes" id="UP000649617">
    <property type="component" value="Unassembled WGS sequence"/>
</dbReference>
<keyword evidence="2" id="KW-1185">Reference proteome</keyword>
<reference evidence="1" key="1">
    <citation type="submission" date="2021-02" db="EMBL/GenBank/DDBJ databases">
        <authorList>
            <person name="Dougan E. K."/>
            <person name="Rhodes N."/>
            <person name="Thang M."/>
            <person name="Chan C."/>
        </authorList>
    </citation>
    <scope>NUCLEOTIDE SEQUENCE</scope>
</reference>
<accession>A0A812WIW7</accession>
<dbReference type="AlphaFoldDB" id="A0A812WIW7"/>
<name>A0A812WIW7_SYMPI</name>
<dbReference type="EMBL" id="CAJNIZ010044400">
    <property type="protein sequence ID" value="CAE7687515.1"/>
    <property type="molecule type" value="Genomic_DNA"/>
</dbReference>
<gene>
    <name evidence="1" type="ORF">SPIL2461_LOCUS19239</name>
</gene>
<sequence length="133" mass="14822">RCIYTIQPAIDILQPQNVFCHGGSYEFGCAGKGFLGSSSEELSKEFPSLVPVGFSWEGFWDYQGCNDKETEPECRARGQRLVKWLVATARSRGGEQGHTIVLVTHQTINDLLCSILLDGSAHSWKYGQVRLLQ</sequence>
<comment type="caution">
    <text evidence="1">The sequence shown here is derived from an EMBL/GenBank/DDBJ whole genome shotgun (WGS) entry which is preliminary data.</text>
</comment>
<evidence type="ECO:0008006" key="3">
    <source>
        <dbReference type="Google" id="ProtNLM"/>
    </source>
</evidence>
<evidence type="ECO:0000313" key="1">
    <source>
        <dbReference type="EMBL" id="CAE7687515.1"/>
    </source>
</evidence>
<feature type="non-terminal residue" evidence="1">
    <location>
        <position position="133"/>
    </location>
</feature>
<dbReference type="InterPro" id="IPR029033">
    <property type="entry name" value="His_PPase_superfam"/>
</dbReference>
<dbReference type="SUPFAM" id="SSF53254">
    <property type="entry name" value="Phosphoglycerate mutase-like"/>
    <property type="match status" value="1"/>
</dbReference>
<dbReference type="Gene3D" id="3.40.50.1240">
    <property type="entry name" value="Phosphoglycerate mutase-like"/>
    <property type="match status" value="1"/>
</dbReference>